<dbReference type="Gene3D" id="3.90.230.10">
    <property type="entry name" value="Creatinase/methionine aminopeptidase superfamily"/>
    <property type="match status" value="1"/>
</dbReference>
<protein>
    <submittedName>
        <fullName evidence="2">Xaa-Pro aminopeptidase 2</fullName>
    </submittedName>
</protein>
<evidence type="ECO:0000313" key="3">
    <source>
        <dbReference type="Proteomes" id="UP000324222"/>
    </source>
</evidence>
<dbReference type="PANTHER" id="PTHR43763">
    <property type="entry name" value="XAA-PRO AMINOPEPTIDASE 1"/>
    <property type="match status" value="1"/>
</dbReference>
<dbReference type="InterPro" id="IPR050422">
    <property type="entry name" value="X-Pro_aminopeptidase_P"/>
</dbReference>
<dbReference type="SUPFAM" id="SSF55920">
    <property type="entry name" value="Creatinase/aminopeptidase"/>
    <property type="match status" value="1"/>
</dbReference>
<evidence type="ECO:0000313" key="2">
    <source>
        <dbReference type="EMBL" id="MPC12804.1"/>
    </source>
</evidence>
<dbReference type="InterPro" id="IPR036005">
    <property type="entry name" value="Creatinase/aminopeptidase-like"/>
</dbReference>
<dbReference type="OrthoDB" id="9995434at2759"/>
<dbReference type="AlphaFoldDB" id="A0A5B7CVQ4"/>
<dbReference type="InterPro" id="IPR000994">
    <property type="entry name" value="Pept_M24"/>
</dbReference>
<organism evidence="2 3">
    <name type="scientific">Portunus trituberculatus</name>
    <name type="common">Swimming crab</name>
    <name type="synonym">Neptunus trituberculatus</name>
    <dbReference type="NCBI Taxonomy" id="210409"/>
    <lineage>
        <taxon>Eukaryota</taxon>
        <taxon>Metazoa</taxon>
        <taxon>Ecdysozoa</taxon>
        <taxon>Arthropoda</taxon>
        <taxon>Crustacea</taxon>
        <taxon>Multicrustacea</taxon>
        <taxon>Malacostraca</taxon>
        <taxon>Eumalacostraca</taxon>
        <taxon>Eucarida</taxon>
        <taxon>Decapoda</taxon>
        <taxon>Pleocyemata</taxon>
        <taxon>Brachyura</taxon>
        <taxon>Eubrachyura</taxon>
        <taxon>Portunoidea</taxon>
        <taxon>Portunidae</taxon>
        <taxon>Portuninae</taxon>
        <taxon>Portunus</taxon>
    </lineage>
</organism>
<dbReference type="GO" id="GO:0004177">
    <property type="term" value="F:aminopeptidase activity"/>
    <property type="evidence" value="ECO:0007669"/>
    <property type="project" value="UniProtKB-KW"/>
</dbReference>
<comment type="caution">
    <text evidence="2">The sequence shown here is derived from an EMBL/GenBank/DDBJ whole genome shotgun (WGS) entry which is preliminary data.</text>
</comment>
<reference evidence="2 3" key="1">
    <citation type="submission" date="2019-05" db="EMBL/GenBank/DDBJ databases">
        <title>Another draft genome of Portunus trituberculatus and its Hox gene families provides insights of decapod evolution.</title>
        <authorList>
            <person name="Jeong J.-H."/>
            <person name="Song I."/>
            <person name="Kim S."/>
            <person name="Choi T."/>
            <person name="Kim D."/>
            <person name="Ryu S."/>
            <person name="Kim W."/>
        </authorList>
    </citation>
    <scope>NUCLEOTIDE SEQUENCE [LARGE SCALE GENOMIC DNA]</scope>
    <source>
        <tissue evidence="2">Muscle</tissue>
    </source>
</reference>
<sequence length="87" mass="9589">MIERLPTKDGTTDVTRTVHFGSPTQQQVEAYTRVLQGQLDFADVVFPANSGTSLGDIEILARNYQFIGGYLCSVTFSLLFSVTKLVN</sequence>
<evidence type="ECO:0000259" key="1">
    <source>
        <dbReference type="Pfam" id="PF00557"/>
    </source>
</evidence>
<keyword evidence="2" id="KW-0378">Hydrolase</keyword>
<feature type="domain" description="Peptidase M24" evidence="1">
    <location>
        <begin position="9"/>
        <end position="64"/>
    </location>
</feature>
<proteinExistence type="predicted"/>
<accession>A0A5B7CVQ4</accession>
<dbReference type="Pfam" id="PF00557">
    <property type="entry name" value="Peptidase_M24"/>
    <property type="match status" value="1"/>
</dbReference>
<dbReference type="EMBL" id="VSRR010000238">
    <property type="protein sequence ID" value="MPC12804.1"/>
    <property type="molecule type" value="Genomic_DNA"/>
</dbReference>
<dbReference type="PANTHER" id="PTHR43763:SF6">
    <property type="entry name" value="XAA-PRO AMINOPEPTIDASE 1"/>
    <property type="match status" value="1"/>
</dbReference>
<dbReference type="Proteomes" id="UP000324222">
    <property type="component" value="Unassembled WGS sequence"/>
</dbReference>
<keyword evidence="3" id="KW-1185">Reference proteome</keyword>
<name>A0A5B7CVQ4_PORTR</name>
<keyword evidence="2" id="KW-0645">Protease</keyword>
<keyword evidence="2" id="KW-0031">Aminopeptidase</keyword>
<gene>
    <name evidence="2" type="primary">XPNPEP2_1</name>
    <name evidence="2" type="ORF">E2C01_005514</name>
</gene>